<feature type="domain" description="Rhodanese" evidence="4">
    <location>
        <begin position="724"/>
        <end position="831"/>
    </location>
</feature>
<dbReference type="Proteomes" id="UP000694843">
    <property type="component" value="Unplaced"/>
</dbReference>
<dbReference type="PANTHER" id="PTHR22957:SF168">
    <property type="entry name" value="TBC DOMAIN-CONTAINING PROTEIN KINASE-LIKE PROTEIN"/>
    <property type="match status" value="1"/>
</dbReference>
<dbReference type="InterPro" id="IPR035969">
    <property type="entry name" value="Rab-GAP_TBC_sf"/>
</dbReference>
<evidence type="ECO:0000259" key="3">
    <source>
        <dbReference type="PROSITE" id="PS50086"/>
    </source>
</evidence>
<dbReference type="FunFam" id="1.10.8.270:FF:000044">
    <property type="entry name" value="TBC Kinase homolog"/>
    <property type="match status" value="1"/>
</dbReference>
<dbReference type="PROSITE" id="PS50206">
    <property type="entry name" value="RHODANESE_3"/>
    <property type="match status" value="1"/>
</dbReference>
<proteinExistence type="predicted"/>
<accession>A0A8B7MZL1</accession>
<dbReference type="PANTHER" id="PTHR22957">
    <property type="entry name" value="TBC1 DOMAIN FAMILY MEMBER GTPASE-ACTIVATING PROTEIN"/>
    <property type="match status" value="1"/>
</dbReference>
<dbReference type="Gene3D" id="1.10.472.80">
    <property type="entry name" value="Ypt/Rab-GAP domain of gyp1p, domain 3"/>
    <property type="match status" value="1"/>
</dbReference>
<organism evidence="5 6">
    <name type="scientific">Hyalella azteca</name>
    <name type="common">Amphipod</name>
    <dbReference type="NCBI Taxonomy" id="294128"/>
    <lineage>
        <taxon>Eukaryota</taxon>
        <taxon>Metazoa</taxon>
        <taxon>Ecdysozoa</taxon>
        <taxon>Arthropoda</taxon>
        <taxon>Crustacea</taxon>
        <taxon>Multicrustacea</taxon>
        <taxon>Malacostraca</taxon>
        <taxon>Eumalacostraca</taxon>
        <taxon>Peracarida</taxon>
        <taxon>Amphipoda</taxon>
        <taxon>Senticaudata</taxon>
        <taxon>Talitrida</taxon>
        <taxon>Talitroidea</taxon>
        <taxon>Hyalellidae</taxon>
        <taxon>Hyalella</taxon>
    </lineage>
</organism>
<feature type="domain" description="Protein kinase" evidence="2">
    <location>
        <begin position="1"/>
        <end position="281"/>
    </location>
</feature>
<dbReference type="GO" id="GO:0004672">
    <property type="term" value="F:protein kinase activity"/>
    <property type="evidence" value="ECO:0007669"/>
    <property type="project" value="InterPro"/>
</dbReference>
<protein>
    <submittedName>
        <fullName evidence="6">TBC domain-containing protein kinase-like protein</fullName>
    </submittedName>
</protein>
<dbReference type="Gene3D" id="1.10.8.270">
    <property type="entry name" value="putative rabgap domain of human tbc1 domain family member 14 like domains"/>
    <property type="match status" value="1"/>
</dbReference>
<dbReference type="SUPFAM" id="SSF52821">
    <property type="entry name" value="Rhodanese/Cell cycle control phosphatase"/>
    <property type="match status" value="1"/>
</dbReference>
<dbReference type="PROSITE" id="PS50011">
    <property type="entry name" value="PROTEIN_KINASE_DOM"/>
    <property type="match status" value="1"/>
</dbReference>
<keyword evidence="5" id="KW-1185">Reference proteome</keyword>
<evidence type="ECO:0000259" key="4">
    <source>
        <dbReference type="PROSITE" id="PS50206"/>
    </source>
</evidence>
<dbReference type="Pfam" id="PF00069">
    <property type="entry name" value="Pkinase"/>
    <property type="match status" value="1"/>
</dbReference>
<dbReference type="AlphaFoldDB" id="A0A8B7MZL1"/>
<dbReference type="GeneID" id="108664602"/>
<gene>
    <name evidence="6" type="primary">LOC108664602</name>
</gene>
<evidence type="ECO:0000313" key="5">
    <source>
        <dbReference type="Proteomes" id="UP000694843"/>
    </source>
</evidence>
<dbReference type="RefSeq" id="XP_018006713.1">
    <property type="nucleotide sequence ID" value="XM_018151224.2"/>
</dbReference>
<dbReference type="InterPro" id="IPR001763">
    <property type="entry name" value="Rhodanese-like_dom"/>
</dbReference>
<dbReference type="Gene3D" id="1.10.510.10">
    <property type="entry name" value="Transferase(Phosphotransferase) domain 1"/>
    <property type="match status" value="1"/>
</dbReference>
<dbReference type="Pfam" id="PF00566">
    <property type="entry name" value="RabGAP-TBC"/>
    <property type="match status" value="1"/>
</dbReference>
<keyword evidence="1" id="KW-0343">GTPase activation</keyword>
<sequence>MIGLSNDTLGYASLGASTFLASAHPSESCGSNGLPLTPNSVRILGRSQLLYTVSHPHLCSYVSIQRGKHERLIVVQEFYKCDLLAAWNNHQEFQTEKRLIQVMHEVMQGLVYLNKLGISCCCNLCPRNLLIDPYGKAKMNGYGLYYMTEQGTAVSFPIGNEFSAPEVLIAGACPELRPAGGGGNPSSDVWSLALMFLSLILPTQTKSGHKEPLEISVATVLLMASKSDHDDLASAIIDQKPQLLEKFEMLSAATQDLLRSCLKFDPTSRPSPIDLLSHPAFAGLTLTAPVDPQPRPFPRCTIASPRKAFPPMDEMLSNYPLPDDCMTLNHDGVKTGIGGLRERSMREVYHLWQLAGGQAEQELVRHGFIISRPPILVKSSSEDTEARKLPLVIREKDVEYQFHRIILFHRLLRAYPYYRSRIVADAHMDIPPYHRGEVWAALLGVDGDTISTYAEIDKVTPTSTDRQIEVDIPRCHQYDELLSSPRAHQKFTRLLKAWVVSHPGLVYWQGLDSLTAPFLYLNFNNEALAYACLTAFIKKYLHKFFLRDNSAVIQEYLAKFCHLVAFHDPLLFSHLASIGFVPELYAIPWFLTMYTHVFPLSQIFHVWDTLLLHPASLALCVAAAILRHLRHQLLDFSFNDCILLFSDMPDINIEQVVKDSVDLHLETPVSLLYRHHAPPSSDRDTEQHLSGPLNDLSSITLAEQRSEICGRISGADVVRLSEALPGSLLVVDTRPQHLFQTGSLMNAWNAPGELWMREGDSPSEDGGPQLVLEQAKLRAVGKMAVVVMGTKAAHHLTLQVCEQLVEAGVARVCLLHGGVDVFQASGHLVVPSPGAS</sequence>
<dbReference type="SMART" id="SM00220">
    <property type="entry name" value="S_TKc"/>
    <property type="match status" value="1"/>
</dbReference>
<evidence type="ECO:0000313" key="6">
    <source>
        <dbReference type="RefSeq" id="XP_018006713.1"/>
    </source>
</evidence>
<evidence type="ECO:0000256" key="1">
    <source>
        <dbReference type="ARBA" id="ARBA00022468"/>
    </source>
</evidence>
<reference evidence="6" key="1">
    <citation type="submission" date="2025-08" db="UniProtKB">
        <authorList>
            <consortium name="RefSeq"/>
        </authorList>
    </citation>
    <scope>IDENTIFICATION</scope>
    <source>
        <tissue evidence="6">Whole organism</tissue>
    </source>
</reference>
<dbReference type="InterPro" id="IPR000195">
    <property type="entry name" value="Rab-GAP-TBC_dom"/>
</dbReference>
<dbReference type="InterPro" id="IPR036873">
    <property type="entry name" value="Rhodanese-like_dom_sf"/>
</dbReference>
<dbReference type="PROSITE" id="PS50086">
    <property type="entry name" value="TBC_RABGAP"/>
    <property type="match status" value="1"/>
</dbReference>
<dbReference type="GO" id="GO:0005096">
    <property type="term" value="F:GTPase activator activity"/>
    <property type="evidence" value="ECO:0007669"/>
    <property type="project" value="UniProtKB-KW"/>
</dbReference>
<dbReference type="Gene3D" id="3.40.250.10">
    <property type="entry name" value="Rhodanese-like domain"/>
    <property type="match status" value="1"/>
</dbReference>
<dbReference type="OrthoDB" id="1668230at2759"/>
<dbReference type="GO" id="GO:0005524">
    <property type="term" value="F:ATP binding"/>
    <property type="evidence" value="ECO:0007669"/>
    <property type="project" value="InterPro"/>
</dbReference>
<dbReference type="InterPro" id="IPR000719">
    <property type="entry name" value="Prot_kinase_dom"/>
</dbReference>
<dbReference type="OMA" id="THTDRQI"/>
<name>A0A8B7MZL1_HYAAZ</name>
<evidence type="ECO:0000259" key="2">
    <source>
        <dbReference type="PROSITE" id="PS50011"/>
    </source>
</evidence>
<feature type="domain" description="Rab-GAP TBC" evidence="3">
    <location>
        <begin position="429"/>
        <end position="614"/>
    </location>
</feature>
<dbReference type="InterPro" id="IPR011009">
    <property type="entry name" value="Kinase-like_dom_sf"/>
</dbReference>
<dbReference type="KEGG" id="hazt:108664602"/>
<dbReference type="SMART" id="SM00164">
    <property type="entry name" value="TBC"/>
    <property type="match status" value="1"/>
</dbReference>
<dbReference type="SUPFAM" id="SSF47923">
    <property type="entry name" value="Ypt/Rab-GAP domain of gyp1p"/>
    <property type="match status" value="2"/>
</dbReference>
<dbReference type="SUPFAM" id="SSF56112">
    <property type="entry name" value="Protein kinase-like (PK-like)"/>
    <property type="match status" value="1"/>
</dbReference>